<evidence type="ECO:0000256" key="3">
    <source>
        <dbReference type="ARBA" id="ARBA00023125"/>
    </source>
</evidence>
<dbReference type="GO" id="GO:0003677">
    <property type="term" value="F:DNA binding"/>
    <property type="evidence" value="ECO:0007669"/>
    <property type="project" value="UniProtKB-KW"/>
</dbReference>
<sequence>MELPDSELAVMDLLWAEAPRTSEGLIAALQDARGWQPSTVKTLLARLVRRGAVRAERDARRFSYSPLWEREQYLNQATGNFLDTLFGGQVTPMLAHLSQHRALKPEERDALSKLLKDLELRHVS</sequence>
<dbReference type="EMBL" id="CP027860">
    <property type="protein sequence ID" value="AVP96671.1"/>
    <property type="molecule type" value="Genomic_DNA"/>
</dbReference>
<dbReference type="KEGG" id="xba:C7S18_05395"/>
<accession>A0A2P1PPA5</accession>
<gene>
    <name evidence="5" type="ORF">C7S18_05395</name>
</gene>
<dbReference type="Gene3D" id="1.10.4040.10">
    <property type="entry name" value="Penicillinase repressor domain"/>
    <property type="match status" value="1"/>
</dbReference>
<dbReference type="Proteomes" id="UP000241074">
    <property type="component" value="Chromosome"/>
</dbReference>
<dbReference type="InterPro" id="IPR005650">
    <property type="entry name" value="BlaI_family"/>
</dbReference>
<dbReference type="Gene3D" id="1.10.10.10">
    <property type="entry name" value="Winged helix-like DNA-binding domain superfamily/Winged helix DNA-binding domain"/>
    <property type="match status" value="1"/>
</dbReference>
<protein>
    <submittedName>
        <fullName evidence="5">BlaI/MecI/CopY family transcriptional regulator</fullName>
    </submittedName>
</protein>
<keyword evidence="3" id="KW-0238">DNA-binding</keyword>
<dbReference type="OrthoDB" id="279010at2"/>
<keyword evidence="2" id="KW-0805">Transcription regulation</keyword>
<evidence type="ECO:0000313" key="6">
    <source>
        <dbReference type="Proteomes" id="UP000241074"/>
    </source>
</evidence>
<dbReference type="AlphaFoldDB" id="A0A2P1PPA5"/>
<dbReference type="SUPFAM" id="SSF46785">
    <property type="entry name" value="Winged helix' DNA-binding domain"/>
    <property type="match status" value="1"/>
</dbReference>
<dbReference type="InterPro" id="IPR036390">
    <property type="entry name" value="WH_DNA-bd_sf"/>
</dbReference>
<keyword evidence="6" id="KW-1185">Reference proteome</keyword>
<evidence type="ECO:0000313" key="5">
    <source>
        <dbReference type="EMBL" id="AVP96671.1"/>
    </source>
</evidence>
<evidence type="ECO:0000256" key="1">
    <source>
        <dbReference type="ARBA" id="ARBA00011046"/>
    </source>
</evidence>
<dbReference type="Pfam" id="PF03965">
    <property type="entry name" value="Penicillinase_R"/>
    <property type="match status" value="1"/>
</dbReference>
<organism evidence="5 6">
    <name type="scientific">Ahniella affigens</name>
    <dbReference type="NCBI Taxonomy" id="2021234"/>
    <lineage>
        <taxon>Bacteria</taxon>
        <taxon>Pseudomonadati</taxon>
        <taxon>Pseudomonadota</taxon>
        <taxon>Gammaproteobacteria</taxon>
        <taxon>Lysobacterales</taxon>
        <taxon>Rhodanobacteraceae</taxon>
        <taxon>Ahniella</taxon>
    </lineage>
</organism>
<dbReference type="PIRSF" id="PIRSF019455">
    <property type="entry name" value="CopR_AtkY"/>
    <property type="match status" value="1"/>
</dbReference>
<evidence type="ECO:0000256" key="4">
    <source>
        <dbReference type="ARBA" id="ARBA00023163"/>
    </source>
</evidence>
<comment type="similarity">
    <text evidence="1">Belongs to the BlaI transcriptional regulatory family.</text>
</comment>
<keyword evidence="4" id="KW-0804">Transcription</keyword>
<name>A0A2P1PPA5_9GAMM</name>
<dbReference type="GO" id="GO:0045892">
    <property type="term" value="P:negative regulation of DNA-templated transcription"/>
    <property type="evidence" value="ECO:0007669"/>
    <property type="project" value="InterPro"/>
</dbReference>
<evidence type="ECO:0000256" key="2">
    <source>
        <dbReference type="ARBA" id="ARBA00023015"/>
    </source>
</evidence>
<dbReference type="InterPro" id="IPR036388">
    <property type="entry name" value="WH-like_DNA-bd_sf"/>
</dbReference>
<reference evidence="5 6" key="1">
    <citation type="submission" date="2018-03" db="EMBL/GenBank/DDBJ databases">
        <title>Ahniella affigens gen. nov., sp. nov., a gammaproteobacterium isolated from sandy soil near a stream.</title>
        <authorList>
            <person name="Ko Y."/>
            <person name="Kim J.-H."/>
        </authorList>
    </citation>
    <scope>NUCLEOTIDE SEQUENCE [LARGE SCALE GENOMIC DNA]</scope>
    <source>
        <strain evidence="5 6">D13</strain>
    </source>
</reference>
<reference evidence="5 6" key="2">
    <citation type="submission" date="2018-03" db="EMBL/GenBank/DDBJ databases">
        <authorList>
            <person name="Keele B.F."/>
        </authorList>
    </citation>
    <scope>NUCLEOTIDE SEQUENCE [LARGE SCALE GENOMIC DNA]</scope>
    <source>
        <strain evidence="5 6">D13</strain>
    </source>
</reference>
<proteinExistence type="inferred from homology"/>
<dbReference type="RefSeq" id="WP_106890599.1">
    <property type="nucleotide sequence ID" value="NZ_CP027860.1"/>
</dbReference>